<sequence length="150" mass="17505">MEIKTISENKEDFMDLLLLADEQESMIKKYLGRGELFVLYDDDLKTVAVVTKEAEDVFELKNIATYEQYQGNGYGSSMINFIIEQYKNKGKQLLVGTGDDEGILSFYKRFGFTYSHTVKDFFIDNCDHEMFENGKQLRDMIYLKMDLHAK</sequence>
<dbReference type="KEGG" id="bhc:JFL75_11725"/>
<dbReference type="RefSeq" id="WP_215624921.1">
    <property type="nucleotide sequence ID" value="NZ_CP067089.2"/>
</dbReference>
<feature type="domain" description="N-acetyltransferase" evidence="1">
    <location>
        <begin position="1"/>
        <end position="138"/>
    </location>
</feature>
<evidence type="ECO:0000313" key="2">
    <source>
        <dbReference type="EMBL" id="QQO07615.1"/>
    </source>
</evidence>
<gene>
    <name evidence="2" type="ORF">JFL75_11725</name>
</gene>
<dbReference type="PROSITE" id="PS51186">
    <property type="entry name" value="GNAT"/>
    <property type="match status" value="1"/>
</dbReference>
<dbReference type="InterPro" id="IPR000182">
    <property type="entry name" value="GNAT_dom"/>
</dbReference>
<accession>A0A7T7XJT9</accession>
<protein>
    <submittedName>
        <fullName evidence="2">GNAT family N-acetyltransferase</fullName>
    </submittedName>
</protein>
<dbReference type="Proteomes" id="UP000595917">
    <property type="component" value="Chromosome"/>
</dbReference>
<dbReference type="EMBL" id="CP067089">
    <property type="protein sequence ID" value="QQO07615.1"/>
    <property type="molecule type" value="Genomic_DNA"/>
</dbReference>
<evidence type="ECO:0000259" key="1">
    <source>
        <dbReference type="PROSITE" id="PS51186"/>
    </source>
</evidence>
<dbReference type="Pfam" id="PF13508">
    <property type="entry name" value="Acetyltransf_7"/>
    <property type="match status" value="1"/>
</dbReference>
<dbReference type="AlphaFoldDB" id="A0A7T7XJT9"/>
<reference evidence="2" key="1">
    <citation type="submission" date="2021-01" db="EMBL/GenBank/DDBJ databases">
        <title>Description of Breznakiella homolactica.</title>
        <authorList>
            <person name="Song Y."/>
            <person name="Brune A."/>
        </authorList>
    </citation>
    <scope>NUCLEOTIDE SEQUENCE</scope>
    <source>
        <strain evidence="2">RmG30</strain>
    </source>
</reference>
<dbReference type="SUPFAM" id="SSF55729">
    <property type="entry name" value="Acyl-CoA N-acyltransferases (Nat)"/>
    <property type="match status" value="1"/>
</dbReference>
<organism evidence="2 3">
    <name type="scientific">Breznakiella homolactica</name>
    <dbReference type="NCBI Taxonomy" id="2798577"/>
    <lineage>
        <taxon>Bacteria</taxon>
        <taxon>Pseudomonadati</taxon>
        <taxon>Spirochaetota</taxon>
        <taxon>Spirochaetia</taxon>
        <taxon>Spirochaetales</taxon>
        <taxon>Breznakiellaceae</taxon>
        <taxon>Breznakiella</taxon>
    </lineage>
</organism>
<name>A0A7T7XJT9_9SPIR</name>
<keyword evidence="3" id="KW-1185">Reference proteome</keyword>
<dbReference type="GO" id="GO:0016747">
    <property type="term" value="F:acyltransferase activity, transferring groups other than amino-acyl groups"/>
    <property type="evidence" value="ECO:0007669"/>
    <property type="project" value="InterPro"/>
</dbReference>
<evidence type="ECO:0000313" key="3">
    <source>
        <dbReference type="Proteomes" id="UP000595917"/>
    </source>
</evidence>
<proteinExistence type="predicted"/>
<dbReference type="CDD" id="cd04301">
    <property type="entry name" value="NAT_SF"/>
    <property type="match status" value="1"/>
</dbReference>
<dbReference type="Gene3D" id="3.40.630.30">
    <property type="match status" value="1"/>
</dbReference>
<dbReference type="InterPro" id="IPR016181">
    <property type="entry name" value="Acyl_CoA_acyltransferase"/>
</dbReference>